<dbReference type="Gene3D" id="3.40.50.10540">
    <property type="entry name" value="Crotonobetainyl-coa:carnitine coa-transferase, domain 1"/>
    <property type="match status" value="1"/>
</dbReference>
<dbReference type="InterPro" id="IPR050483">
    <property type="entry name" value="CoA-transferase_III_domain"/>
</dbReference>
<dbReference type="Gene3D" id="3.30.1540.10">
    <property type="entry name" value="formyl-coa transferase, domain 3"/>
    <property type="match status" value="1"/>
</dbReference>
<protein>
    <submittedName>
        <fullName evidence="2">Crotonobetainyl-CoA:carnitine CoA-transferase CaiB</fullName>
    </submittedName>
</protein>
<dbReference type="AlphaFoldDB" id="A0A1G8HTC9"/>
<dbReference type="Proteomes" id="UP000199258">
    <property type="component" value="Unassembled WGS sequence"/>
</dbReference>
<dbReference type="Pfam" id="PF02515">
    <property type="entry name" value="CoA_transf_3"/>
    <property type="match status" value="1"/>
</dbReference>
<evidence type="ECO:0000256" key="1">
    <source>
        <dbReference type="ARBA" id="ARBA00022679"/>
    </source>
</evidence>
<dbReference type="GO" id="GO:0008410">
    <property type="term" value="F:CoA-transferase activity"/>
    <property type="evidence" value="ECO:0007669"/>
    <property type="project" value="TreeGrafter"/>
</dbReference>
<dbReference type="EMBL" id="FNDT01000006">
    <property type="protein sequence ID" value="SDI09750.1"/>
    <property type="molecule type" value="Genomic_DNA"/>
</dbReference>
<gene>
    <name evidence="2" type="ORF">SAMN04488693_10616</name>
</gene>
<evidence type="ECO:0000313" key="3">
    <source>
        <dbReference type="Proteomes" id="UP000199258"/>
    </source>
</evidence>
<accession>A0A1G8HTC9</accession>
<dbReference type="RefSeq" id="WP_217636731.1">
    <property type="nucleotide sequence ID" value="NZ_FNDT01000006.1"/>
</dbReference>
<dbReference type="PANTHER" id="PTHR48207:SF3">
    <property type="entry name" value="SUCCINATE--HYDROXYMETHYLGLUTARATE COA-TRANSFERASE"/>
    <property type="match status" value="1"/>
</dbReference>
<reference evidence="2 3" key="1">
    <citation type="submission" date="2016-10" db="EMBL/GenBank/DDBJ databases">
        <authorList>
            <person name="de Groot N.N."/>
        </authorList>
    </citation>
    <scope>NUCLEOTIDE SEQUENCE [LARGE SCALE GENOMIC DNA]</scope>
    <source>
        <strain evidence="2 3">NP_1H</strain>
    </source>
</reference>
<proteinExistence type="predicted"/>
<dbReference type="STRING" id="335973.SAMN04488693_10616"/>
<dbReference type="InterPro" id="IPR023606">
    <property type="entry name" value="CoA-Trfase_III_dom_1_sf"/>
</dbReference>
<dbReference type="PANTHER" id="PTHR48207">
    <property type="entry name" value="SUCCINATE--HYDROXYMETHYLGLUTARATE COA-TRANSFERASE"/>
    <property type="match status" value="1"/>
</dbReference>
<sequence>MTDELPLSGITVVSCEQAVAAPLASRQLADLGARVIKIERPGTGDFARSYDTTVRGQSSHFVWLNRTKESITLDLKRPEARTIMHQLLGEADVFIQNLAPSAASRLGLGAPELRTLYPRLITCSISGYGSDGPYRDAKAYDLLIQSEAGLVSVTGSPDHPAKSGIPAADIGAGMYAFSGILSALYERERTGHGSELEVSLFDSLIEWMGYPLYYTEYGGAAPARTGTSHAAIAPYGTYRSGDGADIVLSVQNEREWRSFCTIVLETPTLYSDERFASSTARVVNREALDSTVNSVFGAMTAEDLAGRLDRAQVAHARQREVADVLNHPQLAARNRWTKVDTPAGPVRAVQPAITVPGRAARMGPVPQTGEHSRAILASLGYDAAAVEELIQEGIC</sequence>
<dbReference type="InterPro" id="IPR003673">
    <property type="entry name" value="CoA-Trfase_fam_III"/>
</dbReference>
<dbReference type="InterPro" id="IPR044855">
    <property type="entry name" value="CoA-Trfase_III_dom3_sf"/>
</dbReference>
<evidence type="ECO:0000313" key="2">
    <source>
        <dbReference type="EMBL" id="SDI09750.1"/>
    </source>
</evidence>
<keyword evidence="3" id="KW-1185">Reference proteome</keyword>
<keyword evidence="1 2" id="KW-0808">Transferase</keyword>
<dbReference type="SUPFAM" id="SSF89796">
    <property type="entry name" value="CoA-transferase family III (CaiB/BaiF)"/>
    <property type="match status" value="1"/>
</dbReference>
<organism evidence="2 3">
    <name type="scientific">Arthrobacter subterraneus</name>
    <dbReference type="NCBI Taxonomy" id="335973"/>
    <lineage>
        <taxon>Bacteria</taxon>
        <taxon>Bacillati</taxon>
        <taxon>Actinomycetota</taxon>
        <taxon>Actinomycetes</taxon>
        <taxon>Micrococcales</taxon>
        <taxon>Micrococcaceae</taxon>
        <taxon>Arthrobacter</taxon>
    </lineage>
</organism>
<name>A0A1G8HTC9_9MICC</name>